<dbReference type="RefSeq" id="WP_085823305.1">
    <property type="nucleotide sequence ID" value="NZ_FWFP01000008.1"/>
</dbReference>
<gene>
    <name evidence="2" type="ORF">RUM8411_02797</name>
</gene>
<evidence type="ECO:0000313" key="3">
    <source>
        <dbReference type="Proteomes" id="UP000193778"/>
    </source>
</evidence>
<dbReference type="SUPFAM" id="SSF51294">
    <property type="entry name" value="Hedgehog/intein (Hint) domain"/>
    <property type="match status" value="1"/>
</dbReference>
<protein>
    <recommendedName>
        <fullName evidence="1">Hedgehog/Intein (Hint) domain-containing protein</fullName>
    </recommendedName>
</protein>
<keyword evidence="3" id="KW-1185">Reference proteome</keyword>
<evidence type="ECO:0000313" key="2">
    <source>
        <dbReference type="EMBL" id="SLN57801.1"/>
    </source>
</evidence>
<dbReference type="Gene3D" id="2.170.16.10">
    <property type="entry name" value="Hedgehog/Intein (Hint) domain"/>
    <property type="match status" value="1"/>
</dbReference>
<reference evidence="3" key="1">
    <citation type="submission" date="2017-03" db="EMBL/GenBank/DDBJ databases">
        <authorList>
            <person name="Rodrigo-Torres L."/>
            <person name="Arahal R.D."/>
            <person name="Lucena T."/>
        </authorList>
    </citation>
    <scope>NUCLEOTIDE SEQUENCE [LARGE SCALE GENOMIC DNA]</scope>
    <source>
        <strain evidence="3">CECT 8411</strain>
    </source>
</reference>
<proteinExistence type="predicted"/>
<evidence type="ECO:0000259" key="1">
    <source>
        <dbReference type="Pfam" id="PF13403"/>
    </source>
</evidence>
<dbReference type="AlphaFoldDB" id="A0A1X6ZPL9"/>
<sequence>MVLRSFFAQDSDGLVIASGSPSGTPGDPIINNSDTPNGTIFTYSGGFGTTVTLNDTSGGTNTFNDDQTFGHVITDGGGIVADGTPVEAESIITVRALDTNGNPIGPEIDVYVFSQNGVTSDVWGFATSAPLTPGTSYVKTTGSNIGTSDYTDYITCFGLGTLIETADGEVQVQDLRQGQRVWTRDGGLQPILWIATTEVHGRGPYAPVVIEAGAIGNTQELVVSQQHRVLITSPAIDMLFAAPEVFVAAKHLAGLPGISIQETERVAYTHFMFDRHHIVRSNGALTESYYYGDTAKNALSSPQRAEILSLFPSVDHARDAFRHTAAATIGAREASVMRAYL</sequence>
<dbReference type="Proteomes" id="UP000193778">
    <property type="component" value="Unassembled WGS sequence"/>
</dbReference>
<dbReference type="Pfam" id="PF13403">
    <property type="entry name" value="Hint_2"/>
    <property type="match status" value="1"/>
</dbReference>
<dbReference type="EMBL" id="FWFP01000008">
    <property type="protein sequence ID" value="SLN57801.1"/>
    <property type="molecule type" value="Genomic_DNA"/>
</dbReference>
<feature type="domain" description="Hedgehog/Intein (Hint)" evidence="1">
    <location>
        <begin position="155"/>
        <end position="292"/>
    </location>
</feature>
<dbReference type="OrthoDB" id="6305173at2"/>
<name>A0A1X6ZPL9_9RHOB</name>
<dbReference type="InterPro" id="IPR036844">
    <property type="entry name" value="Hint_dom_sf"/>
</dbReference>
<dbReference type="InterPro" id="IPR028992">
    <property type="entry name" value="Hedgehog/Intein_dom"/>
</dbReference>
<organism evidence="2 3">
    <name type="scientific">Ruegeria meonggei</name>
    <dbReference type="NCBI Taxonomy" id="1446476"/>
    <lineage>
        <taxon>Bacteria</taxon>
        <taxon>Pseudomonadati</taxon>
        <taxon>Pseudomonadota</taxon>
        <taxon>Alphaproteobacteria</taxon>
        <taxon>Rhodobacterales</taxon>
        <taxon>Roseobacteraceae</taxon>
        <taxon>Ruegeria</taxon>
    </lineage>
</organism>
<accession>A0A1X6ZPL9</accession>